<dbReference type="InterPro" id="IPR036769">
    <property type="entry name" value="Ribosomal_uL11_C_sf"/>
</dbReference>
<dbReference type="AlphaFoldDB" id="A0A1S3D101"/>
<evidence type="ECO:0000313" key="10">
    <source>
        <dbReference type="Proteomes" id="UP000079169"/>
    </source>
</evidence>
<dbReference type="InterPro" id="IPR020784">
    <property type="entry name" value="Ribosomal_uL11_N"/>
</dbReference>
<dbReference type="GO" id="GO:0005762">
    <property type="term" value="C:mitochondrial large ribosomal subunit"/>
    <property type="evidence" value="ECO:0007669"/>
    <property type="project" value="TreeGrafter"/>
</dbReference>
<keyword evidence="3 7" id="KW-0687">Ribonucleoprotein</keyword>
<sequence>MSKAGKVFSKNVKKAVDNFRMIRTNIPAGLASPGPPLGPTLGERGVNIATFCKDFNEKTKDLKEGLPLPTRIKVNPDRSYKLIIHKPPTSYYLKQAAGMAKGVMKPGKEIGGKLTLKHIYEIAKIKSEDSAFECETLEYICTSVIGSARSVGIEVVDKLDAEEYQQFLEERKIIVAEQKKELEEAKEAKMLRTSG</sequence>
<dbReference type="InterPro" id="IPR036796">
    <property type="entry name" value="Ribosomal_uL11_N_sf"/>
</dbReference>
<dbReference type="SUPFAM" id="SSF46906">
    <property type="entry name" value="Ribosomal protein L11, C-terminal domain"/>
    <property type="match status" value="1"/>
</dbReference>
<keyword evidence="10" id="KW-1185">Reference proteome</keyword>
<evidence type="ECO:0000256" key="5">
    <source>
        <dbReference type="ARBA" id="ARBA00040104"/>
    </source>
</evidence>
<keyword evidence="2 7" id="KW-0689">Ribosomal protein</keyword>
<dbReference type="InterPro" id="IPR020783">
    <property type="entry name" value="Ribosomal_uL11_C"/>
</dbReference>
<evidence type="ECO:0000256" key="6">
    <source>
        <dbReference type="ARBA" id="ARBA00041455"/>
    </source>
</evidence>
<dbReference type="SMART" id="SM00649">
    <property type="entry name" value="RL11"/>
    <property type="match status" value="1"/>
</dbReference>
<dbReference type="GO" id="GO:0006412">
    <property type="term" value="P:translation"/>
    <property type="evidence" value="ECO:0007669"/>
    <property type="project" value="InterPro"/>
</dbReference>
<gene>
    <name evidence="11" type="primary">LOC103509150</name>
</gene>
<dbReference type="Pfam" id="PF03946">
    <property type="entry name" value="Ribosomal_L11_N"/>
    <property type="match status" value="1"/>
</dbReference>
<feature type="domain" description="Large ribosomal subunit protein uL11 N-terminal" evidence="9">
    <location>
        <begin position="22"/>
        <end position="80"/>
    </location>
</feature>
<dbReference type="Pfam" id="PF00298">
    <property type="entry name" value="Ribosomal_L11"/>
    <property type="match status" value="1"/>
</dbReference>
<dbReference type="Proteomes" id="UP000079169">
    <property type="component" value="Unplaced"/>
</dbReference>
<proteinExistence type="inferred from homology"/>
<dbReference type="InterPro" id="IPR000911">
    <property type="entry name" value="Ribosomal_uL11"/>
</dbReference>
<dbReference type="HAMAP" id="MF_00736">
    <property type="entry name" value="Ribosomal_uL11"/>
    <property type="match status" value="1"/>
</dbReference>
<evidence type="ECO:0000256" key="1">
    <source>
        <dbReference type="ARBA" id="ARBA00010537"/>
    </source>
</evidence>
<dbReference type="CTD" id="65003"/>
<reference evidence="11" key="1">
    <citation type="submission" date="2025-08" db="UniProtKB">
        <authorList>
            <consortium name="RefSeq"/>
        </authorList>
    </citation>
    <scope>IDENTIFICATION</scope>
</reference>
<organism evidence="10 11">
    <name type="scientific">Diaphorina citri</name>
    <name type="common">Asian citrus psyllid</name>
    <dbReference type="NCBI Taxonomy" id="121845"/>
    <lineage>
        <taxon>Eukaryota</taxon>
        <taxon>Metazoa</taxon>
        <taxon>Ecdysozoa</taxon>
        <taxon>Arthropoda</taxon>
        <taxon>Hexapoda</taxon>
        <taxon>Insecta</taxon>
        <taxon>Pterygota</taxon>
        <taxon>Neoptera</taxon>
        <taxon>Paraneoptera</taxon>
        <taxon>Hemiptera</taxon>
        <taxon>Sternorrhyncha</taxon>
        <taxon>Psylloidea</taxon>
        <taxon>Psyllidae</taxon>
        <taxon>Diaphorininae</taxon>
        <taxon>Diaphorina</taxon>
    </lineage>
</organism>
<evidence type="ECO:0000256" key="4">
    <source>
        <dbReference type="ARBA" id="ARBA00038782"/>
    </source>
</evidence>
<name>A0A1S3D101_DIACI</name>
<dbReference type="OrthoDB" id="1091498at2759"/>
<dbReference type="Gene3D" id="3.30.1550.10">
    <property type="entry name" value="Ribosomal protein L11/L12, N-terminal domain"/>
    <property type="match status" value="1"/>
</dbReference>
<dbReference type="PANTHER" id="PTHR11661:SF1">
    <property type="entry name" value="LARGE RIBOSOMAL SUBUNIT PROTEIN UL11M"/>
    <property type="match status" value="1"/>
</dbReference>
<dbReference type="KEGG" id="dci:103509150"/>
<dbReference type="STRING" id="121845.A0A1S3D101"/>
<dbReference type="PANTHER" id="PTHR11661">
    <property type="entry name" value="60S RIBOSOMAL PROTEIN L12"/>
    <property type="match status" value="1"/>
</dbReference>
<dbReference type="CDD" id="cd00349">
    <property type="entry name" value="Ribosomal_L11"/>
    <property type="match status" value="1"/>
</dbReference>
<evidence type="ECO:0000313" key="11">
    <source>
        <dbReference type="RefSeq" id="XP_008471963.1"/>
    </source>
</evidence>
<evidence type="ECO:0000259" key="8">
    <source>
        <dbReference type="Pfam" id="PF00298"/>
    </source>
</evidence>
<protein>
    <recommendedName>
        <fullName evidence="5">Large ribosomal subunit protein uL11m</fullName>
    </recommendedName>
    <alternativeName>
        <fullName evidence="6">39S ribosomal protein L11, mitochondrial</fullName>
    </alternativeName>
</protein>
<dbReference type="PaxDb" id="121845-A0A1S3D101"/>
<dbReference type="NCBIfam" id="TIGR01632">
    <property type="entry name" value="L11_bact"/>
    <property type="match status" value="1"/>
</dbReference>
<evidence type="ECO:0000256" key="2">
    <source>
        <dbReference type="ARBA" id="ARBA00022980"/>
    </source>
</evidence>
<comment type="subunit">
    <text evidence="4">Component of the mitochondrial ribosome large subunit (39S) which comprises a 16S rRNA and about 50 distinct proteins.</text>
</comment>
<dbReference type="InterPro" id="IPR006519">
    <property type="entry name" value="Ribosomal_uL11_bac-typ"/>
</dbReference>
<dbReference type="GO" id="GO:0070180">
    <property type="term" value="F:large ribosomal subunit rRNA binding"/>
    <property type="evidence" value="ECO:0007669"/>
    <property type="project" value="TreeGrafter"/>
</dbReference>
<dbReference type="GO" id="GO:0003735">
    <property type="term" value="F:structural constituent of ribosome"/>
    <property type="evidence" value="ECO:0007669"/>
    <property type="project" value="InterPro"/>
</dbReference>
<dbReference type="Gene3D" id="1.10.10.250">
    <property type="entry name" value="Ribosomal protein L11, C-terminal domain"/>
    <property type="match status" value="1"/>
</dbReference>
<accession>A0A1S3D101</accession>
<dbReference type="FunFam" id="1.10.10.250:FF:000003">
    <property type="entry name" value="Mitochondrial ribosomal protein L11"/>
    <property type="match status" value="1"/>
</dbReference>
<comment type="similarity">
    <text evidence="1 7">Belongs to the universal ribosomal protein uL11 family.</text>
</comment>
<evidence type="ECO:0000256" key="7">
    <source>
        <dbReference type="RuleBase" id="RU003978"/>
    </source>
</evidence>
<dbReference type="RefSeq" id="XP_008471963.1">
    <property type="nucleotide sequence ID" value="XM_008473741.3"/>
</dbReference>
<dbReference type="GeneID" id="103509150"/>
<evidence type="ECO:0000256" key="3">
    <source>
        <dbReference type="ARBA" id="ARBA00023274"/>
    </source>
</evidence>
<dbReference type="SUPFAM" id="SSF54747">
    <property type="entry name" value="Ribosomal L11/L12e N-terminal domain"/>
    <property type="match status" value="1"/>
</dbReference>
<evidence type="ECO:0000259" key="9">
    <source>
        <dbReference type="Pfam" id="PF03946"/>
    </source>
</evidence>
<feature type="domain" description="Large ribosomal subunit protein uL11 C-terminal" evidence="8">
    <location>
        <begin position="86"/>
        <end position="155"/>
    </location>
</feature>
<dbReference type="OMA" id="CKQFNAK"/>